<keyword evidence="3" id="KW-1185">Reference proteome</keyword>
<dbReference type="PANTHER" id="PTHR43210">
    <property type="entry name" value="DETHIOBIOTIN SYNTHETASE"/>
    <property type="match status" value="1"/>
</dbReference>
<evidence type="ECO:0000313" key="3">
    <source>
        <dbReference type="Proteomes" id="UP000887023"/>
    </source>
</evidence>
<feature type="binding site" evidence="1">
    <location>
        <begin position="197"/>
        <end position="199"/>
    </location>
    <ligand>
        <name>ATP</name>
        <dbReference type="ChEBI" id="CHEBI:30616"/>
    </ligand>
</feature>
<dbReference type="GO" id="GO:0004141">
    <property type="term" value="F:dethiobiotin synthase activity"/>
    <property type="evidence" value="ECO:0007669"/>
    <property type="project" value="UniProtKB-EC"/>
</dbReference>
<comment type="subcellular location">
    <subcellularLocation>
        <location evidence="1">Cytoplasm</location>
    </subcellularLocation>
</comment>
<comment type="catalytic activity">
    <reaction evidence="1">
        <text>(7R,8S)-7,8-diammoniononanoate + CO2 + ATP = (4R,5S)-dethiobiotin + ADP + phosphate + 3 H(+)</text>
        <dbReference type="Rhea" id="RHEA:15805"/>
        <dbReference type="ChEBI" id="CHEBI:15378"/>
        <dbReference type="ChEBI" id="CHEBI:16526"/>
        <dbReference type="ChEBI" id="CHEBI:30616"/>
        <dbReference type="ChEBI" id="CHEBI:43474"/>
        <dbReference type="ChEBI" id="CHEBI:149469"/>
        <dbReference type="ChEBI" id="CHEBI:149473"/>
        <dbReference type="ChEBI" id="CHEBI:456216"/>
        <dbReference type="EC" id="6.3.3.3"/>
    </reaction>
</comment>
<dbReference type="Gene3D" id="3.40.50.300">
    <property type="entry name" value="P-loop containing nucleotide triphosphate hydrolases"/>
    <property type="match status" value="1"/>
</dbReference>
<keyword evidence="1" id="KW-0479">Metal-binding</keyword>
<dbReference type="PIRSF" id="PIRSF006755">
    <property type="entry name" value="DTB_synth"/>
    <property type="match status" value="1"/>
</dbReference>
<dbReference type="HAMAP" id="MF_00336">
    <property type="entry name" value="BioD"/>
    <property type="match status" value="1"/>
</dbReference>
<evidence type="ECO:0000256" key="1">
    <source>
        <dbReference type="HAMAP-Rule" id="MF_00336"/>
    </source>
</evidence>
<dbReference type="EC" id="6.3.3.3" evidence="1"/>
<dbReference type="InterPro" id="IPR027417">
    <property type="entry name" value="P-loop_NTPase"/>
</dbReference>
<dbReference type="CDD" id="cd03109">
    <property type="entry name" value="DTBS"/>
    <property type="match status" value="1"/>
</dbReference>
<feature type="binding site" evidence="1">
    <location>
        <position position="16"/>
    </location>
    <ligand>
        <name>Mg(2+)</name>
        <dbReference type="ChEBI" id="CHEBI:18420"/>
    </ligand>
</feature>
<keyword evidence="1" id="KW-0460">Magnesium</keyword>
<dbReference type="Proteomes" id="UP000887023">
    <property type="component" value="Chromosome"/>
</dbReference>
<feature type="binding site" evidence="1">
    <location>
        <begin position="167"/>
        <end position="168"/>
    </location>
    <ligand>
        <name>ATP</name>
        <dbReference type="ChEBI" id="CHEBI:30616"/>
    </ligand>
</feature>
<feature type="binding site" evidence="1">
    <location>
        <position position="50"/>
    </location>
    <ligand>
        <name>ATP</name>
        <dbReference type="ChEBI" id="CHEBI:30616"/>
    </ligand>
</feature>
<dbReference type="EMBL" id="CP079105">
    <property type="protein sequence ID" value="QXQ15130.1"/>
    <property type="molecule type" value="Genomic_DNA"/>
</dbReference>
<comment type="similarity">
    <text evidence="1">Belongs to the dethiobiotin synthetase family.</text>
</comment>
<keyword evidence="1" id="KW-0093">Biotin biosynthesis</keyword>
<comment type="cofactor">
    <cofactor evidence="1">
        <name>Mg(2+)</name>
        <dbReference type="ChEBI" id="CHEBI:18420"/>
    </cofactor>
</comment>
<dbReference type="Pfam" id="PF13500">
    <property type="entry name" value="AAA_26"/>
    <property type="match status" value="1"/>
</dbReference>
<dbReference type="PANTHER" id="PTHR43210:SF5">
    <property type="entry name" value="DETHIOBIOTIN SYNTHETASE"/>
    <property type="match status" value="1"/>
</dbReference>
<evidence type="ECO:0000313" key="2">
    <source>
        <dbReference type="EMBL" id="QXQ15130.1"/>
    </source>
</evidence>
<feature type="binding site" evidence="1">
    <location>
        <position position="41"/>
    </location>
    <ligand>
        <name>substrate</name>
    </ligand>
</feature>
<dbReference type="RefSeq" id="WP_066473215.1">
    <property type="nucleotide sequence ID" value="NZ_CBCRUZ010000013.1"/>
</dbReference>
<keyword evidence="1" id="KW-0547">Nucleotide-binding</keyword>
<keyword evidence="1" id="KW-0963">Cytoplasm</keyword>
<proteinExistence type="inferred from homology"/>
<comment type="function">
    <text evidence="1">Catalyzes a mechanistically unusual reaction, the ATP-dependent insertion of CO2 between the N7 and N8 nitrogen atoms of 7,8-diaminopelargonic acid (DAPA, also called 7,8-diammoniononanoate) to form a ureido ring.</text>
</comment>
<feature type="binding site" evidence="1">
    <location>
        <position position="106"/>
    </location>
    <ligand>
        <name>Mg(2+)</name>
        <dbReference type="ChEBI" id="CHEBI:18420"/>
    </ligand>
</feature>
<gene>
    <name evidence="1 2" type="primary">bioD</name>
    <name evidence="2" type="ORF">KV203_07245</name>
</gene>
<feature type="binding site" evidence="1">
    <location>
        <begin position="12"/>
        <end position="17"/>
    </location>
    <ligand>
        <name>ATP</name>
        <dbReference type="ChEBI" id="CHEBI:30616"/>
    </ligand>
</feature>
<feature type="active site" evidence="1">
    <location>
        <position position="37"/>
    </location>
</feature>
<keyword evidence="1 2" id="KW-0436">Ligase</keyword>
<reference evidence="2" key="1">
    <citation type="submission" date="2021-07" db="EMBL/GenBank/DDBJ databases">
        <title>Candidatus Kaistella beijingensis sp. nov. isolated from a municipal wastewater treatment plant is involved in sludge foaming.</title>
        <authorList>
            <person name="Song Y."/>
            <person name="Liu S.-J."/>
        </authorList>
    </citation>
    <scope>NUCLEOTIDE SEQUENCE</scope>
    <source>
        <strain evidence="2">DSM 43998</strain>
    </source>
</reference>
<comment type="subunit">
    <text evidence="1">Homodimer.</text>
</comment>
<dbReference type="NCBIfam" id="TIGR00347">
    <property type="entry name" value="bioD"/>
    <property type="match status" value="1"/>
</dbReference>
<keyword evidence="1" id="KW-0067">ATP-binding</keyword>
<protein>
    <recommendedName>
        <fullName evidence="1">ATP-dependent dethiobiotin synthetase BioD</fullName>
        <ecNumber evidence="1">6.3.3.3</ecNumber>
    </recommendedName>
    <alternativeName>
        <fullName evidence="1">DTB synthetase</fullName>
        <shortName evidence="1">DTBS</shortName>
    </alternativeName>
    <alternativeName>
        <fullName evidence="1">Dethiobiotin synthase</fullName>
    </alternativeName>
</protein>
<feature type="binding site" evidence="1">
    <location>
        <begin position="106"/>
        <end position="109"/>
    </location>
    <ligand>
        <name>ATP</name>
        <dbReference type="ChEBI" id="CHEBI:30616"/>
    </ligand>
</feature>
<comment type="pathway">
    <text evidence="1">Cofactor biosynthesis; biotin biosynthesis; biotin from 7,8-diaminononanoate: step 1/2.</text>
</comment>
<name>A0ABX8SB97_9ACTN</name>
<dbReference type="SUPFAM" id="SSF52540">
    <property type="entry name" value="P-loop containing nucleoside triphosphate hydrolases"/>
    <property type="match status" value="1"/>
</dbReference>
<organism evidence="2 3">
    <name type="scientific">Skermania pinensis</name>
    <dbReference type="NCBI Taxonomy" id="39122"/>
    <lineage>
        <taxon>Bacteria</taxon>
        <taxon>Bacillati</taxon>
        <taxon>Actinomycetota</taxon>
        <taxon>Actinomycetes</taxon>
        <taxon>Mycobacteriales</taxon>
        <taxon>Gordoniaceae</taxon>
        <taxon>Skermania</taxon>
    </lineage>
</organism>
<dbReference type="InterPro" id="IPR004472">
    <property type="entry name" value="DTB_synth_BioD"/>
</dbReference>
<sequence>MRFIFVTGTSTGVGKTVVTAALAATARSSGRAVVVCKPAQTGVAEGEPGDIHEVERLTGVGGIELARFPDPLAPDTAARVAGLAPLGLYEAECALRGLPGDVVLVEGAGGLLVGLGEDGFTLLDLATRLGGAVVVVADAGLGTLNHSALTVRELQASGVSCAGLVIGSWPRKPDLAMLCNLEDLPRVTGVPIVGRVPAGAGSLQRERFVAEAPTWFTSDSLSR</sequence>
<feature type="binding site" evidence="1">
    <location>
        <position position="204"/>
    </location>
    <ligand>
        <name>ATP</name>
        <dbReference type="ChEBI" id="CHEBI:30616"/>
    </ligand>
</feature>
<accession>A0ABX8SB97</accession>
<feature type="binding site" evidence="1">
    <location>
        <position position="50"/>
    </location>
    <ligand>
        <name>Mg(2+)</name>
        <dbReference type="ChEBI" id="CHEBI:18420"/>
    </ligand>
</feature>